<dbReference type="EMBL" id="JHAC01000060">
    <property type="protein sequence ID" value="EYB66924.1"/>
    <property type="molecule type" value="Genomic_DNA"/>
</dbReference>
<evidence type="ECO:0000256" key="1">
    <source>
        <dbReference type="SAM" id="Phobius"/>
    </source>
</evidence>
<dbReference type="AlphaFoldDB" id="A0A016QMB8"/>
<dbReference type="PATRIC" id="fig|1476583.3.peg.3052"/>
<name>A0A016QMB8_9DEIO</name>
<organism evidence="2 3">
    <name type="scientific">Deinococcus phoenicis</name>
    <dbReference type="NCBI Taxonomy" id="1476583"/>
    <lineage>
        <taxon>Bacteria</taxon>
        <taxon>Thermotogati</taxon>
        <taxon>Deinococcota</taxon>
        <taxon>Deinococci</taxon>
        <taxon>Deinococcales</taxon>
        <taxon>Deinococcaceae</taxon>
        <taxon>Deinococcus</taxon>
    </lineage>
</organism>
<feature type="transmembrane region" description="Helical" evidence="1">
    <location>
        <begin position="33"/>
        <end position="50"/>
    </location>
</feature>
<dbReference type="STRING" id="1476583.DEIPH_ctg063orf0003"/>
<proteinExistence type="predicted"/>
<protein>
    <submittedName>
        <fullName evidence="2">Uncharacterized protein</fullName>
    </submittedName>
</protein>
<reference evidence="2 3" key="1">
    <citation type="submission" date="2014-03" db="EMBL/GenBank/DDBJ databases">
        <title>Draft genome sequence of Deinococcus phoenicis 1P10ME.</title>
        <authorList>
            <person name="Stepanov V.G."/>
            <person name="Vaishampayan P."/>
            <person name="Venkateswaran K."/>
            <person name="Fox G.E."/>
        </authorList>
    </citation>
    <scope>NUCLEOTIDE SEQUENCE [LARGE SCALE GENOMIC DNA]</scope>
    <source>
        <strain evidence="2 3">1P10ME</strain>
    </source>
</reference>
<feature type="transmembrane region" description="Helical" evidence="1">
    <location>
        <begin position="7"/>
        <end position="27"/>
    </location>
</feature>
<accession>A0A016QMB8</accession>
<keyword evidence="3" id="KW-1185">Reference proteome</keyword>
<dbReference type="RefSeq" id="WP_152544981.1">
    <property type="nucleotide sequence ID" value="NZ_JHAC01000060.1"/>
</dbReference>
<evidence type="ECO:0000313" key="2">
    <source>
        <dbReference type="EMBL" id="EYB66924.1"/>
    </source>
</evidence>
<keyword evidence="1" id="KW-0812">Transmembrane</keyword>
<comment type="caution">
    <text evidence="2">The sequence shown here is derived from an EMBL/GenBank/DDBJ whole genome shotgun (WGS) entry which is preliminary data.</text>
</comment>
<evidence type="ECO:0000313" key="3">
    <source>
        <dbReference type="Proteomes" id="UP000020492"/>
    </source>
</evidence>
<sequence length="66" mass="6695">MKNADPLTILTVIVGLGLLLVLGRFAVTGELSEGLLGVMATIIGGLVTALSNRKKDKDKDGGADGS</sequence>
<gene>
    <name evidence="2" type="ORF">DEIPH_ctg063orf0003</name>
</gene>
<keyword evidence="1" id="KW-1133">Transmembrane helix</keyword>
<dbReference type="Proteomes" id="UP000020492">
    <property type="component" value="Unassembled WGS sequence"/>
</dbReference>
<keyword evidence="1" id="KW-0472">Membrane</keyword>